<proteinExistence type="predicted"/>
<dbReference type="SMART" id="SM00694">
    <property type="entry name" value="DysFC"/>
    <property type="match status" value="1"/>
</dbReference>
<feature type="compositionally biased region" description="Polar residues" evidence="1">
    <location>
        <begin position="45"/>
        <end position="57"/>
    </location>
</feature>
<dbReference type="OrthoDB" id="72441at2759"/>
<reference evidence="3 4" key="1">
    <citation type="submission" date="2018-05" db="EMBL/GenBank/DDBJ databases">
        <title>Genome sequencing and assembly of the regulated plant pathogen Lachnellula willkommii and related sister species for the development of diagnostic species identification markers.</title>
        <authorList>
            <person name="Giroux E."/>
            <person name="Bilodeau G."/>
        </authorList>
    </citation>
    <scope>NUCLEOTIDE SEQUENCE [LARGE SCALE GENOMIC DNA]</scope>
    <source>
        <strain evidence="3 4">CBS 197.66</strain>
    </source>
</reference>
<organism evidence="3 4">
    <name type="scientific">Lachnellula subtilissima</name>
    <dbReference type="NCBI Taxonomy" id="602034"/>
    <lineage>
        <taxon>Eukaryota</taxon>
        <taxon>Fungi</taxon>
        <taxon>Dikarya</taxon>
        <taxon>Ascomycota</taxon>
        <taxon>Pezizomycotina</taxon>
        <taxon>Leotiomycetes</taxon>
        <taxon>Helotiales</taxon>
        <taxon>Lachnaceae</taxon>
        <taxon>Lachnellula</taxon>
    </lineage>
</organism>
<feature type="compositionally biased region" description="Basic and acidic residues" evidence="1">
    <location>
        <begin position="453"/>
        <end position="474"/>
    </location>
</feature>
<dbReference type="AlphaFoldDB" id="A0A8H8RPN7"/>
<feature type="region of interest" description="Disordered" evidence="1">
    <location>
        <begin position="432"/>
        <end position="497"/>
    </location>
</feature>
<feature type="compositionally biased region" description="Basic and acidic residues" evidence="1">
    <location>
        <begin position="135"/>
        <end position="146"/>
    </location>
</feature>
<evidence type="ECO:0000313" key="4">
    <source>
        <dbReference type="Proteomes" id="UP000462212"/>
    </source>
</evidence>
<keyword evidence="4" id="KW-1185">Reference proteome</keyword>
<name>A0A8H8RPN7_9HELO</name>
<evidence type="ECO:0000256" key="1">
    <source>
        <dbReference type="SAM" id="MobiDB-lite"/>
    </source>
</evidence>
<feature type="compositionally biased region" description="Basic and acidic residues" evidence="1">
    <location>
        <begin position="485"/>
        <end position="497"/>
    </location>
</feature>
<feature type="compositionally biased region" description="Basic and acidic residues" evidence="1">
    <location>
        <begin position="83"/>
        <end position="113"/>
    </location>
</feature>
<dbReference type="Proteomes" id="UP000462212">
    <property type="component" value="Unassembled WGS sequence"/>
</dbReference>
<evidence type="ECO:0000259" key="2">
    <source>
        <dbReference type="SMART" id="SM00694"/>
    </source>
</evidence>
<dbReference type="InterPro" id="IPR006614">
    <property type="entry name" value="Peroxin/Ferlin"/>
</dbReference>
<gene>
    <name evidence="3" type="primary">mug65</name>
    <name evidence="3" type="ORF">LSUB1_G003331</name>
</gene>
<feature type="domain" description="Peroxin/Ferlin" evidence="2">
    <location>
        <begin position="223"/>
        <end position="258"/>
    </location>
</feature>
<protein>
    <submittedName>
        <fullName evidence="3">Meiotically up-regulated protein</fullName>
    </submittedName>
</protein>
<accession>A0A8H8RPN7</accession>
<sequence length="497" mass="56800">MANQNNYVTPVEFPRPTSCLGGHEARATLLDTDYDHEITLVDHTATLQTPRSQSATRASHRIPSPSISTSSSRRYSDVPLNKDSGRQKLRQEITRRRYKKYQDRRLDEERPESPDPAQPEESQDGDQEQGQAQDVEDRGRKKVKTKPESAIDVLYENQRGGFLCGLPLFASKALGNLDPSPWTNIARKTSATDITNAQVPDPSWEWAWKEWSINHDEGMDEDGWEYSFAFAKPFSWHGPTWWNSFVRRRAWIRKRVRKGSGYHISEARRLNSDYFTIHSASFDASRSRASSVDTRRLSAAQLACREIEDEILAEDITDIGTLMEALRFARIDREKMEAVENFIKNGGDDLYYLQERMHEIMEAFIFVDSRRLLLTHILRIYNEAAEQNKEHVDDKHKKKRLENLEAGLKHADEEVRKLEFWSDVKNMTEKGHTKGAVDKSQGWDSRWAGLDDSGPKDVISEREQPGFDSRKDGKGNVLAGSADEANGKGKGKEGAEE</sequence>
<evidence type="ECO:0000313" key="3">
    <source>
        <dbReference type="EMBL" id="TVY38412.1"/>
    </source>
</evidence>
<dbReference type="EMBL" id="QGMJ01000286">
    <property type="protein sequence ID" value="TVY38412.1"/>
    <property type="molecule type" value="Genomic_DNA"/>
</dbReference>
<dbReference type="GO" id="GO:0016020">
    <property type="term" value="C:membrane"/>
    <property type="evidence" value="ECO:0007669"/>
    <property type="project" value="InterPro"/>
</dbReference>
<feature type="compositionally biased region" description="Low complexity" evidence="1">
    <location>
        <begin position="61"/>
        <end position="73"/>
    </location>
</feature>
<feature type="region of interest" description="Disordered" evidence="1">
    <location>
        <begin position="44"/>
        <end position="146"/>
    </location>
</feature>
<comment type="caution">
    <text evidence="3">The sequence shown here is derived from an EMBL/GenBank/DDBJ whole genome shotgun (WGS) entry which is preliminary data.</text>
</comment>